<keyword evidence="1" id="KW-1133">Transmembrane helix</keyword>
<accession>A0A8D8XFL7</accession>
<keyword evidence="1" id="KW-0472">Membrane</keyword>
<dbReference type="EMBL" id="HBUF01322431">
    <property type="protein sequence ID" value="CAG6695237.1"/>
    <property type="molecule type" value="Transcribed_RNA"/>
</dbReference>
<keyword evidence="1" id="KW-0812">Transmembrane</keyword>
<organism evidence="2">
    <name type="scientific">Cacopsylla melanoneura</name>
    <dbReference type="NCBI Taxonomy" id="428564"/>
    <lineage>
        <taxon>Eukaryota</taxon>
        <taxon>Metazoa</taxon>
        <taxon>Ecdysozoa</taxon>
        <taxon>Arthropoda</taxon>
        <taxon>Hexapoda</taxon>
        <taxon>Insecta</taxon>
        <taxon>Pterygota</taxon>
        <taxon>Neoptera</taxon>
        <taxon>Paraneoptera</taxon>
        <taxon>Hemiptera</taxon>
        <taxon>Sternorrhyncha</taxon>
        <taxon>Psylloidea</taxon>
        <taxon>Psyllidae</taxon>
        <taxon>Psyllinae</taxon>
        <taxon>Cacopsylla</taxon>
    </lineage>
</organism>
<feature type="transmembrane region" description="Helical" evidence="1">
    <location>
        <begin position="41"/>
        <end position="67"/>
    </location>
</feature>
<name>A0A8D8XFL7_9HEMI</name>
<reference evidence="2" key="1">
    <citation type="submission" date="2021-05" db="EMBL/GenBank/DDBJ databases">
        <authorList>
            <person name="Alioto T."/>
            <person name="Alioto T."/>
            <person name="Gomez Garrido J."/>
        </authorList>
    </citation>
    <scope>NUCLEOTIDE SEQUENCE</scope>
</reference>
<proteinExistence type="predicted"/>
<protein>
    <submittedName>
        <fullName evidence="2">Uncharacterized protein</fullName>
    </submittedName>
</protein>
<evidence type="ECO:0000256" key="1">
    <source>
        <dbReference type="SAM" id="Phobius"/>
    </source>
</evidence>
<sequence length="104" mass="12438">MTLPILKFDDKYDFLICFCQPAKNEQFRHNGPETKFCFVNVIWVTFLFFRIFHFHVLLIFFLFVPLFSSSIAFSFHLSNVWPDVLFNVLLDLISTTKFWKKLCG</sequence>
<evidence type="ECO:0000313" key="2">
    <source>
        <dbReference type="EMBL" id="CAG6695237.1"/>
    </source>
</evidence>
<dbReference type="EMBL" id="HBUF01134244">
    <property type="protein sequence ID" value="CAG6644888.1"/>
    <property type="molecule type" value="Transcribed_RNA"/>
</dbReference>
<dbReference type="AlphaFoldDB" id="A0A8D8XFL7"/>